<evidence type="ECO:0000313" key="1">
    <source>
        <dbReference type="EMBL" id="CAH7670443.1"/>
    </source>
</evidence>
<name>A0AAV0APQ6_PHAPC</name>
<dbReference type="EMBL" id="CALTRL010000992">
    <property type="protein sequence ID" value="CAH7670443.1"/>
    <property type="molecule type" value="Genomic_DNA"/>
</dbReference>
<accession>A0AAV0APQ6</accession>
<reference evidence="1" key="1">
    <citation type="submission" date="2022-06" db="EMBL/GenBank/DDBJ databases">
        <authorList>
            <consortium name="SYNGENTA / RWTH Aachen University"/>
        </authorList>
    </citation>
    <scope>NUCLEOTIDE SEQUENCE</scope>
</reference>
<evidence type="ECO:0000313" key="2">
    <source>
        <dbReference type="Proteomes" id="UP001153365"/>
    </source>
</evidence>
<gene>
    <name evidence="1" type="ORF">PPACK8108_LOCUS5153</name>
</gene>
<protein>
    <submittedName>
        <fullName evidence="1">Uncharacterized protein</fullName>
    </submittedName>
</protein>
<comment type="caution">
    <text evidence="1">The sequence shown here is derived from an EMBL/GenBank/DDBJ whole genome shotgun (WGS) entry which is preliminary data.</text>
</comment>
<dbReference type="AlphaFoldDB" id="A0AAV0APQ6"/>
<dbReference type="Proteomes" id="UP001153365">
    <property type="component" value="Unassembled WGS sequence"/>
</dbReference>
<sequence length="430" mass="48294">MKVKDLLHTLSAVVNQSWISSQTSFILDSASEWTRIRTNRADLGLREQQQIWLKSLPNGLKAAPPPTPPPPKNLQFSLSLSATITNLEKFRVAIDEHLDKTKVSIVLKNGAVLIGKASCTFLNLVSIFEKNIENNLLTHSSNSLGCKPDGAGMIGWGDRVDRRLQTEIAGEEDDSNRRQDNLLEVAIALTLSQQSLQSYLKSSKQKLTFKPVDISKLQKFSERAETTNEYGIRYLFGTTGTKSKKLRGIGEPKRQIQSAKWLWSCKDLDDDLKAASVSPGERIASSKHWMRGQGTLLEESSQNSNLRRNKGKYEMTDEYEEEGGGGSIGQCDRWCRWAGFGGDRGYLRLSTAQSKFSPIHKGMDRVNGKRKDESGDWCTTVKRPYGQIYFLGLWRSWPRTPLRMGMMEEAQQLLCSSKRQSQALGVGWQA</sequence>
<proteinExistence type="predicted"/>
<keyword evidence="2" id="KW-1185">Reference proteome</keyword>
<organism evidence="1 2">
    <name type="scientific">Phakopsora pachyrhizi</name>
    <name type="common">Asian soybean rust disease fungus</name>
    <dbReference type="NCBI Taxonomy" id="170000"/>
    <lineage>
        <taxon>Eukaryota</taxon>
        <taxon>Fungi</taxon>
        <taxon>Dikarya</taxon>
        <taxon>Basidiomycota</taxon>
        <taxon>Pucciniomycotina</taxon>
        <taxon>Pucciniomycetes</taxon>
        <taxon>Pucciniales</taxon>
        <taxon>Phakopsoraceae</taxon>
        <taxon>Phakopsora</taxon>
    </lineage>
</organism>